<evidence type="ECO:0000256" key="1">
    <source>
        <dbReference type="SAM" id="Phobius"/>
    </source>
</evidence>
<evidence type="ECO:0000313" key="2">
    <source>
        <dbReference type="EMBL" id="JAB00780.1"/>
    </source>
</evidence>
<feature type="non-terminal residue" evidence="2">
    <location>
        <position position="1"/>
    </location>
</feature>
<name>T1DKS2_ANOAQ</name>
<proteinExistence type="evidence at transcript level"/>
<feature type="transmembrane region" description="Helical" evidence="1">
    <location>
        <begin position="20"/>
        <end position="37"/>
    </location>
</feature>
<sequence length="123" mass="13909">LEERDRERKGEPSPQLISMVRLHLVCGVFLFAFLSWAHGQPVKDQELEEAMMTKLQDLQRLRDEYLYLNRILMNQQGIVPIDGGLGRPIGFGGHFGRNQRSLDSIGGGNLLKRSLDSIGEETC</sequence>
<keyword evidence="1" id="KW-1133">Transmembrane helix</keyword>
<reference evidence="2" key="1">
    <citation type="submission" date="2013-07" db="EMBL/GenBank/DDBJ databases">
        <title>Transcriptome sequencing and developmental regulation of gene expression in Anopheles aquasalis.</title>
        <authorList>
            <consortium name="Brazilian Malaria Network (MCT/CNPq/MS/SCTIE/DECIT/PRONEX 555648/2009-5) and Research Network on Bioactive Molecules from Arthropod Vectors (NAP-MOBIARVE"/>
            <consortium name="University of Sao Paulo)"/>
            <person name="Marinotti O."/>
            <person name="Ribeiro J.M.C."/>
            <person name="Costa-da-Silva A.L."/>
            <person name="Silva M.C.P."/>
            <person name="Lopes A.R."/>
            <person name="Barros M.S."/>
            <person name="Sa-Nunes A."/>
            <person name="Konjin B.B."/>
            <person name="Carvalho E."/>
            <person name="Suesdek L."/>
            <person name="Silva-Neto M.A.C."/>
            <person name="Capurro M.L."/>
        </authorList>
    </citation>
    <scope>NUCLEOTIDE SEQUENCE</scope>
    <source>
        <tissue evidence="2">Whole body</tissue>
    </source>
</reference>
<dbReference type="AlphaFoldDB" id="T1DKS2"/>
<keyword evidence="1" id="KW-0812">Transmembrane</keyword>
<protein>
    <submittedName>
        <fullName evidence="2">Putative secreted protein</fullName>
    </submittedName>
</protein>
<accession>T1DKS2</accession>
<organism evidence="2">
    <name type="scientific">Anopheles aquasalis</name>
    <name type="common">Malaria mosquito</name>
    <dbReference type="NCBI Taxonomy" id="42839"/>
    <lineage>
        <taxon>Eukaryota</taxon>
        <taxon>Metazoa</taxon>
        <taxon>Ecdysozoa</taxon>
        <taxon>Arthropoda</taxon>
        <taxon>Hexapoda</taxon>
        <taxon>Insecta</taxon>
        <taxon>Pterygota</taxon>
        <taxon>Neoptera</taxon>
        <taxon>Endopterygota</taxon>
        <taxon>Diptera</taxon>
        <taxon>Nematocera</taxon>
        <taxon>Culicoidea</taxon>
        <taxon>Culicidae</taxon>
        <taxon>Anophelinae</taxon>
        <taxon>Anopheles</taxon>
    </lineage>
</organism>
<keyword evidence="1" id="KW-0472">Membrane</keyword>
<dbReference type="EMBL" id="GAMD01000811">
    <property type="protein sequence ID" value="JAB00780.1"/>
    <property type="molecule type" value="mRNA"/>
</dbReference>
<dbReference type="VEuPathDB" id="VectorBase:AAQUA_012271"/>